<dbReference type="FunFam" id="3.40.50.1470:FF:000001">
    <property type="entry name" value="Peptidyl-tRNA hydrolase"/>
    <property type="match status" value="1"/>
</dbReference>
<name>A0ABD4ECL3_STALU</name>
<dbReference type="Proteomes" id="UP000070063">
    <property type="component" value="Unassembled WGS sequence"/>
</dbReference>
<accession>A0ABD4ECL3</accession>
<evidence type="ECO:0000256" key="4">
    <source>
        <dbReference type="ARBA" id="ARBA00022884"/>
    </source>
</evidence>
<organism evidence="11 12">
    <name type="scientific">Staphylococcus lugdunensis</name>
    <dbReference type="NCBI Taxonomy" id="28035"/>
    <lineage>
        <taxon>Bacteria</taxon>
        <taxon>Bacillati</taxon>
        <taxon>Bacillota</taxon>
        <taxon>Bacilli</taxon>
        <taxon>Bacillales</taxon>
        <taxon>Staphylococcaceae</taxon>
        <taxon>Staphylococcus</taxon>
    </lineage>
</organism>
<dbReference type="HAMAP" id="MF_00083">
    <property type="entry name" value="Pept_tRNA_hydro_bact"/>
    <property type="match status" value="1"/>
</dbReference>
<evidence type="ECO:0000256" key="5">
    <source>
        <dbReference type="ARBA" id="ARBA00038063"/>
    </source>
</evidence>
<dbReference type="GO" id="GO:0005737">
    <property type="term" value="C:cytoplasm"/>
    <property type="evidence" value="ECO:0007669"/>
    <property type="project" value="UniProtKB-SubCell"/>
</dbReference>
<evidence type="ECO:0000256" key="10">
    <source>
        <dbReference type="RuleBase" id="RU004320"/>
    </source>
</evidence>
<evidence type="ECO:0000313" key="11">
    <source>
        <dbReference type="EMBL" id="KXA36071.1"/>
    </source>
</evidence>
<keyword evidence="2 8" id="KW-0820">tRNA-binding</keyword>
<comment type="similarity">
    <text evidence="5 8 10">Belongs to the PTH family.</text>
</comment>
<feature type="binding site" evidence="8">
    <location>
        <position position="127"/>
    </location>
    <ligand>
        <name>tRNA</name>
        <dbReference type="ChEBI" id="CHEBI:17843"/>
    </ligand>
</feature>
<dbReference type="PANTHER" id="PTHR17224">
    <property type="entry name" value="PEPTIDYL-TRNA HYDROLASE"/>
    <property type="match status" value="1"/>
</dbReference>
<dbReference type="GO" id="GO:0072344">
    <property type="term" value="P:rescue of stalled ribosome"/>
    <property type="evidence" value="ECO:0007669"/>
    <property type="project" value="UniProtKB-UniRule"/>
</dbReference>
<comment type="function">
    <text evidence="8">Catalyzes the release of premature peptidyl moieties from peptidyl-tRNA molecules trapped in stalled 50S ribosomal subunits, and thus maintains levels of free tRNAs and 50S ribosomes.</text>
</comment>
<dbReference type="NCBIfam" id="TIGR00447">
    <property type="entry name" value="pth"/>
    <property type="match status" value="1"/>
</dbReference>
<dbReference type="GO" id="GO:0004045">
    <property type="term" value="F:peptidyl-tRNA hydrolase activity"/>
    <property type="evidence" value="ECO:0007669"/>
    <property type="project" value="UniProtKB-UniRule"/>
</dbReference>
<dbReference type="AlphaFoldDB" id="A0ABD4ECL3"/>
<sequence length="205" mass="23504">MYGTLIYNLAWRFQHMKCIVGLGNIGKRFEHTRHNIGFEVVDYLLDKYNFNLDKQKFKGAYTIERIGNDKVMFIEPMTMMNLSGQAVGPLMDYYNVAIDELIVLYDDLDLNQGQVRLRQKGSAGGHNGMKSIIQHLGTEQFKRIRIGVGRPTNGMSVPDYVLQKFSKEEMMTMDHVVEHAAQAVEAFIDTSRFDHVMNNFNGDVN</sequence>
<protein>
    <recommendedName>
        <fullName evidence="7 8">Peptidyl-tRNA hydrolase</fullName>
        <shortName evidence="8">Pth</shortName>
        <ecNumber evidence="1 8">3.1.1.29</ecNumber>
    </recommendedName>
</protein>
<comment type="catalytic activity">
    <reaction evidence="6 8 9">
        <text>an N-acyl-L-alpha-aminoacyl-tRNA + H2O = an N-acyl-L-amino acid + a tRNA + H(+)</text>
        <dbReference type="Rhea" id="RHEA:54448"/>
        <dbReference type="Rhea" id="RHEA-COMP:10123"/>
        <dbReference type="Rhea" id="RHEA-COMP:13883"/>
        <dbReference type="ChEBI" id="CHEBI:15377"/>
        <dbReference type="ChEBI" id="CHEBI:15378"/>
        <dbReference type="ChEBI" id="CHEBI:59874"/>
        <dbReference type="ChEBI" id="CHEBI:78442"/>
        <dbReference type="ChEBI" id="CHEBI:138191"/>
        <dbReference type="EC" id="3.1.1.29"/>
    </reaction>
</comment>
<dbReference type="SUPFAM" id="SSF53178">
    <property type="entry name" value="Peptidyl-tRNA hydrolase-like"/>
    <property type="match status" value="1"/>
</dbReference>
<dbReference type="InterPro" id="IPR018171">
    <property type="entry name" value="Pept_tRNA_hydro_CS"/>
</dbReference>
<feature type="binding site" evidence="8">
    <location>
        <position position="29"/>
    </location>
    <ligand>
        <name>tRNA</name>
        <dbReference type="ChEBI" id="CHEBI:17843"/>
    </ligand>
</feature>
<dbReference type="InterPro" id="IPR036416">
    <property type="entry name" value="Pept_tRNA_hydro_sf"/>
</dbReference>
<feature type="site" description="Discriminates between blocked and unblocked aminoacyl-tRNA" evidence="8">
    <location>
        <position position="24"/>
    </location>
</feature>
<dbReference type="PANTHER" id="PTHR17224:SF1">
    <property type="entry name" value="PEPTIDYL-TRNA HYDROLASE"/>
    <property type="match status" value="1"/>
</dbReference>
<evidence type="ECO:0000256" key="9">
    <source>
        <dbReference type="RuleBase" id="RU000673"/>
    </source>
</evidence>
<comment type="subunit">
    <text evidence="8">Monomer.</text>
</comment>
<dbReference type="PROSITE" id="PS01195">
    <property type="entry name" value="PEPT_TRNA_HYDROL_1"/>
    <property type="match status" value="1"/>
</dbReference>
<keyword evidence="3 8" id="KW-0378">Hydrolase</keyword>
<dbReference type="PROSITE" id="PS01196">
    <property type="entry name" value="PEPT_TRNA_HYDROL_2"/>
    <property type="match status" value="1"/>
</dbReference>
<evidence type="ECO:0000256" key="6">
    <source>
        <dbReference type="ARBA" id="ARBA00048707"/>
    </source>
</evidence>
<feature type="active site" description="Proton acceptor" evidence="8">
    <location>
        <position position="34"/>
    </location>
</feature>
<evidence type="ECO:0000256" key="8">
    <source>
        <dbReference type="HAMAP-Rule" id="MF_00083"/>
    </source>
</evidence>
<feature type="site" description="Stabilizes the basic form of H active site to accept a proton" evidence="8">
    <location>
        <position position="106"/>
    </location>
</feature>
<dbReference type="Gene3D" id="3.40.50.1470">
    <property type="entry name" value="Peptidyl-tRNA hydrolase"/>
    <property type="match status" value="1"/>
</dbReference>
<comment type="caution">
    <text evidence="11">The sequence shown here is derived from an EMBL/GenBank/DDBJ whole genome shotgun (WGS) entry which is preliminary data.</text>
</comment>
<dbReference type="Pfam" id="PF01195">
    <property type="entry name" value="Pept_tRNA_hydro"/>
    <property type="match status" value="1"/>
</dbReference>
<dbReference type="InterPro" id="IPR001328">
    <property type="entry name" value="Pept_tRNA_hydro"/>
</dbReference>
<feature type="binding site" evidence="8">
    <location>
        <position position="81"/>
    </location>
    <ligand>
        <name>tRNA</name>
        <dbReference type="ChEBI" id="CHEBI:17843"/>
    </ligand>
</feature>
<comment type="subcellular location">
    <subcellularLocation>
        <location evidence="8">Cytoplasm</location>
    </subcellularLocation>
</comment>
<evidence type="ECO:0000313" key="12">
    <source>
        <dbReference type="Proteomes" id="UP000070063"/>
    </source>
</evidence>
<dbReference type="EMBL" id="LRQI01000096">
    <property type="protein sequence ID" value="KXA36071.1"/>
    <property type="molecule type" value="Genomic_DNA"/>
</dbReference>
<evidence type="ECO:0000256" key="3">
    <source>
        <dbReference type="ARBA" id="ARBA00022801"/>
    </source>
</evidence>
<comment type="function">
    <text evidence="8">Hydrolyzes ribosome-free peptidyl-tRNAs (with 1 or more amino acids incorporated), which drop off the ribosome during protein synthesis, or as a result of ribosome stalling.</text>
</comment>
<evidence type="ECO:0000256" key="1">
    <source>
        <dbReference type="ARBA" id="ARBA00013260"/>
    </source>
</evidence>
<dbReference type="GO" id="GO:0000049">
    <property type="term" value="F:tRNA binding"/>
    <property type="evidence" value="ECO:0007669"/>
    <property type="project" value="UniProtKB-UniRule"/>
</dbReference>
<keyword evidence="4 8" id="KW-0694">RNA-binding</keyword>
<reference evidence="11 12" key="1">
    <citation type="submission" date="2016-01" db="EMBL/GenBank/DDBJ databases">
        <authorList>
            <person name="Mitreva M."/>
            <person name="Pepin K.H."/>
            <person name="Mihindukulasuriya K.A."/>
            <person name="Fulton R."/>
            <person name="Fronick C."/>
            <person name="O'Laughlin M."/>
            <person name="Miner T."/>
            <person name="Herter B."/>
            <person name="Rosa B.A."/>
            <person name="Cordes M."/>
            <person name="Tomlinson C."/>
            <person name="Wollam A."/>
            <person name="Palsikar V.B."/>
            <person name="Mardis E.R."/>
            <person name="Wilson R.K."/>
        </authorList>
    </citation>
    <scope>NUCLEOTIDE SEQUENCE [LARGE SCALE GENOMIC DNA]</scope>
    <source>
        <strain evidence="11 12">MJR7738</strain>
    </source>
</reference>
<dbReference type="GO" id="GO:0006515">
    <property type="term" value="P:protein quality control for misfolded or incompletely synthesized proteins"/>
    <property type="evidence" value="ECO:0007669"/>
    <property type="project" value="UniProtKB-UniRule"/>
</dbReference>
<proteinExistence type="inferred from homology"/>
<feature type="binding site" evidence="8">
    <location>
        <position position="79"/>
    </location>
    <ligand>
        <name>tRNA</name>
        <dbReference type="ChEBI" id="CHEBI:17843"/>
    </ligand>
</feature>
<dbReference type="CDD" id="cd00462">
    <property type="entry name" value="PTH"/>
    <property type="match status" value="1"/>
</dbReference>
<keyword evidence="8" id="KW-0963">Cytoplasm</keyword>
<gene>
    <name evidence="8" type="primary">pth</name>
    <name evidence="11" type="ORF">HMPREF3225_02427</name>
</gene>
<evidence type="ECO:0000256" key="7">
    <source>
        <dbReference type="ARBA" id="ARBA00050038"/>
    </source>
</evidence>
<dbReference type="EC" id="3.1.1.29" evidence="1 8"/>
<evidence type="ECO:0000256" key="2">
    <source>
        <dbReference type="ARBA" id="ARBA00022555"/>
    </source>
</evidence>